<reference evidence="2" key="2">
    <citation type="submission" date="2018-07" db="EMBL/GenBank/DDBJ databases">
        <authorList>
            <consortium name="GenomeTrakr network: Whole genome sequencing for foodborne pathogen traceback"/>
        </authorList>
    </citation>
    <scope>NUCLEOTIDE SEQUENCE</scope>
    <source>
        <strain evidence="2">FSIS1701107</strain>
    </source>
</reference>
<evidence type="ECO:0000313" key="2">
    <source>
        <dbReference type="EMBL" id="EDH5176353.1"/>
    </source>
</evidence>
<gene>
    <name evidence="1" type="ORF">A3Z14_05550</name>
    <name evidence="2" type="ORF">CB082_02855</name>
</gene>
<proteinExistence type="predicted"/>
<evidence type="ECO:0008006" key="3">
    <source>
        <dbReference type="Google" id="ProtNLM"/>
    </source>
</evidence>
<evidence type="ECO:0000313" key="1">
    <source>
        <dbReference type="EMBL" id="ECT5876408.1"/>
    </source>
</evidence>
<sequence>MAYGRIYEITINCATGDTFTITDADVDFRCTRDSRKEPNEARLTIWGISASTQNMIAQPGGVATVAAGYLDEGMCTLFQGEISSAVTVRPAEVYGCEITLHESLIPYRASVSSRKFKTGDSLAGAVRQIAGDMGVSCRLSPNAQSLTVARPVSGAMSSRDMLDSVCKPAGAGWSLQYQTLQVSAGDALETGAADIRPETGLIGTPKLKVSTPKKHRGRSRKAKITYQFPPAGSQVDYTGGARRQIGVIEGVSFTSLLRGGIDVGSEVMLSSPSLGKGWWVTIGKIEHQFSTRSNQPWTTDFEGAIR</sequence>
<dbReference type="EMBL" id="AAMHXE010000001">
    <property type="protein sequence ID" value="EDH5176353.1"/>
    <property type="molecule type" value="Genomic_DNA"/>
</dbReference>
<comment type="caution">
    <text evidence="2">The sequence shown here is derived from an EMBL/GenBank/DDBJ whole genome shotgun (WGS) entry which is preliminary data.</text>
</comment>
<dbReference type="RefSeq" id="WP_116525924.1">
    <property type="nucleotide sequence ID" value="NZ_JADDHZ010000008.1"/>
</dbReference>
<accession>A0A3V4SGN8</accession>
<dbReference type="AlphaFoldDB" id="A0A3V4SGN8"/>
<reference evidence="1" key="1">
    <citation type="submission" date="2018-07" db="EMBL/GenBank/DDBJ databases">
        <authorList>
            <consortium name="NARMS: The National Antimicrobial Resistance Monitoring System"/>
        </authorList>
    </citation>
    <scope>NUCLEOTIDE SEQUENCE</scope>
    <source>
        <strain evidence="1">CVM N57113F</strain>
    </source>
</reference>
<name>A0A3V4SGN8_SALET</name>
<protein>
    <recommendedName>
        <fullName evidence="3">Phage tail protein</fullName>
    </recommendedName>
</protein>
<organism evidence="2">
    <name type="scientific">Salmonella enterica subsp. enterica serovar Altona</name>
    <dbReference type="NCBI Taxonomy" id="1151173"/>
    <lineage>
        <taxon>Bacteria</taxon>
        <taxon>Pseudomonadati</taxon>
        <taxon>Pseudomonadota</taxon>
        <taxon>Gammaproteobacteria</taxon>
        <taxon>Enterobacterales</taxon>
        <taxon>Enterobacteriaceae</taxon>
        <taxon>Salmonella</taxon>
    </lineage>
</organism>
<dbReference type="EMBL" id="AAKNFY010000002">
    <property type="protein sequence ID" value="ECT5876408.1"/>
    <property type="molecule type" value="Genomic_DNA"/>
</dbReference>